<dbReference type="InterPro" id="IPR051531">
    <property type="entry name" value="N-acetyltransferase"/>
</dbReference>
<dbReference type="InterPro" id="IPR016181">
    <property type="entry name" value="Acyl_CoA_acyltransferase"/>
</dbReference>
<protein>
    <submittedName>
        <fullName evidence="5">Putative acetyltransferase</fullName>
    </submittedName>
</protein>
<dbReference type="GO" id="GO:0008999">
    <property type="term" value="F:protein-N-terminal-alanine acetyltransferase activity"/>
    <property type="evidence" value="ECO:0007669"/>
    <property type="project" value="TreeGrafter"/>
</dbReference>
<dbReference type="SUPFAM" id="SSF55729">
    <property type="entry name" value="Acyl-CoA N-acyltransferases (Nat)"/>
    <property type="match status" value="1"/>
</dbReference>
<dbReference type="Gene3D" id="3.40.630.30">
    <property type="match status" value="1"/>
</dbReference>
<evidence type="ECO:0000256" key="2">
    <source>
        <dbReference type="ARBA" id="ARBA00023315"/>
    </source>
</evidence>
<dbReference type="GO" id="GO:0005737">
    <property type="term" value="C:cytoplasm"/>
    <property type="evidence" value="ECO:0007669"/>
    <property type="project" value="TreeGrafter"/>
</dbReference>
<dbReference type="Pfam" id="PF13302">
    <property type="entry name" value="Acetyltransf_3"/>
    <property type="match status" value="1"/>
</dbReference>
<reference evidence="5 6" key="1">
    <citation type="journal article" date="2009" name="Proc. Natl. Acad. Sci. U.S.A.">
        <title>The genomic basis of trophic strategy in marine bacteria.</title>
        <authorList>
            <person name="Lauro F.M."/>
            <person name="McDougald D."/>
            <person name="Thomas T."/>
            <person name="Williams T.J."/>
            <person name="Egan S."/>
            <person name="Rice S."/>
            <person name="DeMaere M.Z."/>
            <person name="Ting L."/>
            <person name="Ertan H."/>
            <person name="Johnson J."/>
            <person name="Ferriera S."/>
            <person name="Lapidus A."/>
            <person name="Anderson I."/>
            <person name="Kyrpides N."/>
            <person name="Munk A.C."/>
            <person name="Detter C."/>
            <person name="Han C.S."/>
            <person name="Brown M.V."/>
            <person name="Robb F.T."/>
            <person name="Kjelleberg S."/>
            <person name="Cavicchioli R."/>
        </authorList>
    </citation>
    <scope>NUCLEOTIDE SEQUENCE [LARGE SCALE GENOMIC DNA]</scope>
    <source>
        <strain evidence="5 6">S14</strain>
    </source>
</reference>
<name>Q1ZVV4_PHOAS</name>
<feature type="domain" description="N-acetyltransferase" evidence="4">
    <location>
        <begin position="17"/>
        <end position="178"/>
    </location>
</feature>
<dbReference type="AlphaFoldDB" id="Q1ZVV4"/>
<comment type="similarity">
    <text evidence="3">Belongs to the acetyltransferase family. RimJ subfamily.</text>
</comment>
<dbReference type="Proteomes" id="UP000001603">
    <property type="component" value="Unassembled WGS sequence"/>
</dbReference>
<organism evidence="5 6">
    <name type="scientific">Photobacterium angustum (strain S14 / CCUG 15956)</name>
    <name type="common">Vibrio sp. (strain S14 / CCUG 15956)</name>
    <dbReference type="NCBI Taxonomy" id="314292"/>
    <lineage>
        <taxon>Bacteria</taxon>
        <taxon>Pseudomonadati</taxon>
        <taxon>Pseudomonadota</taxon>
        <taxon>Gammaproteobacteria</taxon>
        <taxon>Vibrionales</taxon>
        <taxon>Vibrionaceae</taxon>
        <taxon>Photobacterium</taxon>
    </lineage>
</organism>
<evidence type="ECO:0000313" key="5">
    <source>
        <dbReference type="EMBL" id="EAS65956.1"/>
    </source>
</evidence>
<gene>
    <name evidence="5" type="ORF">VAS14_11604</name>
</gene>
<accession>Q1ZVV4</accession>
<comment type="caution">
    <text evidence="5">The sequence shown here is derived from an EMBL/GenBank/DDBJ whole genome shotgun (WGS) entry which is preliminary data.</text>
</comment>
<dbReference type="InterPro" id="IPR000182">
    <property type="entry name" value="GNAT_dom"/>
</dbReference>
<dbReference type="PANTHER" id="PTHR43792">
    <property type="entry name" value="GNAT FAMILY, PUTATIVE (AFU_ORTHOLOGUE AFUA_3G00765)-RELATED-RELATED"/>
    <property type="match status" value="1"/>
</dbReference>
<evidence type="ECO:0000256" key="3">
    <source>
        <dbReference type="ARBA" id="ARBA00038502"/>
    </source>
</evidence>
<evidence type="ECO:0000313" key="6">
    <source>
        <dbReference type="Proteomes" id="UP000001603"/>
    </source>
</evidence>
<dbReference type="PROSITE" id="PS51186">
    <property type="entry name" value="GNAT"/>
    <property type="match status" value="1"/>
</dbReference>
<evidence type="ECO:0000259" key="4">
    <source>
        <dbReference type="PROSITE" id="PS51186"/>
    </source>
</evidence>
<keyword evidence="2" id="KW-0012">Acyltransferase</keyword>
<sequence>METEPNVMQQTIESQRLILRPFTLTDAERVANLLSDQRISDMTANIPYPYRVSDAHNWIQRHSNMFLSGTGIVYAIVLKQTMEVIGTVSFPKIENGVGVLGYWLGVPFWGHGYATEASSLLISYMKEHRGLTQLQVTHLADNARSRSVINKLGVTYKGNQINHMQGKEREVCVYLSTL</sequence>
<proteinExistence type="inferred from homology"/>
<dbReference type="PANTHER" id="PTHR43792:SF8">
    <property type="entry name" value="[RIBOSOMAL PROTEIN US5]-ALANINE N-ACETYLTRANSFERASE"/>
    <property type="match status" value="1"/>
</dbReference>
<dbReference type="HOGENOM" id="CLU_013985_3_4_6"/>
<dbReference type="eggNOG" id="COG1670">
    <property type="taxonomic scope" value="Bacteria"/>
</dbReference>
<dbReference type="EMBL" id="AAOJ01000001">
    <property type="protein sequence ID" value="EAS65956.1"/>
    <property type="molecule type" value="Genomic_DNA"/>
</dbReference>
<evidence type="ECO:0000256" key="1">
    <source>
        <dbReference type="ARBA" id="ARBA00022679"/>
    </source>
</evidence>
<keyword evidence="1 5" id="KW-0808">Transferase</keyword>